<dbReference type="RefSeq" id="WP_186871429.1">
    <property type="nucleotide sequence ID" value="NZ_JACOOL010000020.1"/>
</dbReference>
<dbReference type="GO" id="GO:0032259">
    <property type="term" value="P:methylation"/>
    <property type="evidence" value="ECO:0007669"/>
    <property type="project" value="UniProtKB-KW"/>
</dbReference>
<dbReference type="InterPro" id="IPR013216">
    <property type="entry name" value="Methyltransf_11"/>
</dbReference>
<dbReference type="CDD" id="cd02440">
    <property type="entry name" value="AdoMet_MTases"/>
    <property type="match status" value="1"/>
</dbReference>
<name>A0A923RKC6_9BACI</name>
<evidence type="ECO:0000313" key="3">
    <source>
        <dbReference type="Proteomes" id="UP000637359"/>
    </source>
</evidence>
<dbReference type="SUPFAM" id="SSF53335">
    <property type="entry name" value="S-adenosyl-L-methionine-dependent methyltransferases"/>
    <property type="match status" value="1"/>
</dbReference>
<feature type="domain" description="Methyltransferase type 11" evidence="1">
    <location>
        <begin position="48"/>
        <end position="139"/>
    </location>
</feature>
<reference evidence="2" key="1">
    <citation type="submission" date="2020-08" db="EMBL/GenBank/DDBJ databases">
        <title>Genome public.</title>
        <authorList>
            <person name="Liu C."/>
            <person name="Sun Q."/>
        </authorList>
    </citation>
    <scope>NUCLEOTIDE SEQUENCE</scope>
    <source>
        <strain evidence="2">BX22</strain>
    </source>
</reference>
<dbReference type="GO" id="GO:0008757">
    <property type="term" value="F:S-adenosylmethionine-dependent methyltransferase activity"/>
    <property type="evidence" value="ECO:0007669"/>
    <property type="project" value="InterPro"/>
</dbReference>
<sequence>MKRTIENIAESYNTKAQERDSSTMQAWKVKEREVFLDYIQSENVNSLLEIGAGPGKDSLFFKEKGLNTFSTDISPEMIKLCKEKGLNAQVMSFSNLVFSDKHFDSIWAMNCLLHVSKEDIQSVLNEIKRVLTPNGLFYLGVYGGENSEGIWQDDAYIPKRFFSFYEDHTLKELLSKFFIIEYFNVVPKEIVGGTLHFQSVILRNK</sequence>
<dbReference type="Gene3D" id="3.40.50.150">
    <property type="entry name" value="Vaccinia Virus protein VP39"/>
    <property type="match status" value="1"/>
</dbReference>
<dbReference type="AlphaFoldDB" id="A0A923RKC6"/>
<keyword evidence="2" id="KW-0489">Methyltransferase</keyword>
<dbReference type="Proteomes" id="UP000637359">
    <property type="component" value="Unassembled WGS sequence"/>
</dbReference>
<organism evidence="2 3">
    <name type="scientific">Ornithinibacillus hominis</name>
    <dbReference type="NCBI Taxonomy" id="2763055"/>
    <lineage>
        <taxon>Bacteria</taxon>
        <taxon>Bacillati</taxon>
        <taxon>Bacillota</taxon>
        <taxon>Bacilli</taxon>
        <taxon>Bacillales</taxon>
        <taxon>Bacillaceae</taxon>
        <taxon>Ornithinibacillus</taxon>
    </lineage>
</organism>
<dbReference type="PANTHER" id="PTHR42912:SF93">
    <property type="entry name" value="N6-ADENOSINE-METHYLTRANSFERASE TMT1A"/>
    <property type="match status" value="1"/>
</dbReference>
<comment type="caution">
    <text evidence="2">The sequence shown here is derived from an EMBL/GenBank/DDBJ whole genome shotgun (WGS) entry which is preliminary data.</text>
</comment>
<evidence type="ECO:0000313" key="2">
    <source>
        <dbReference type="EMBL" id="MBC5638735.1"/>
    </source>
</evidence>
<dbReference type="InterPro" id="IPR029063">
    <property type="entry name" value="SAM-dependent_MTases_sf"/>
</dbReference>
<gene>
    <name evidence="2" type="ORF">H8S33_18350</name>
</gene>
<protein>
    <submittedName>
        <fullName evidence="2">Class I SAM-dependent methyltransferase</fullName>
    </submittedName>
</protein>
<dbReference type="InterPro" id="IPR050508">
    <property type="entry name" value="Methyltransf_Superfamily"/>
</dbReference>
<accession>A0A923RKC6</accession>
<keyword evidence="3" id="KW-1185">Reference proteome</keyword>
<evidence type="ECO:0000259" key="1">
    <source>
        <dbReference type="Pfam" id="PF08241"/>
    </source>
</evidence>
<dbReference type="Pfam" id="PF08241">
    <property type="entry name" value="Methyltransf_11"/>
    <property type="match status" value="1"/>
</dbReference>
<dbReference type="PANTHER" id="PTHR42912">
    <property type="entry name" value="METHYLTRANSFERASE"/>
    <property type="match status" value="1"/>
</dbReference>
<keyword evidence="2" id="KW-0808">Transferase</keyword>
<proteinExistence type="predicted"/>
<dbReference type="EMBL" id="JACOOL010000020">
    <property type="protein sequence ID" value="MBC5638735.1"/>
    <property type="molecule type" value="Genomic_DNA"/>
</dbReference>